<name>A0AAD4PTJ2_9EURO</name>
<dbReference type="GeneID" id="70252650"/>
<sequence length="130" mass="14901">MSTLWKTIFSYKATFTERELPDQSGKVFIVTGSSSGLRLELIRILYQRNAVICIAVRSETKAKDVKKELRRAYPDSQCHLNHQYLDLSDLKIIKQSAQTFLQKEHRLDVLWNNAVVMVPPQGSKTATSFN</sequence>
<keyword evidence="2" id="KW-0521">NADP</keyword>
<dbReference type="InterPro" id="IPR036291">
    <property type="entry name" value="NAD(P)-bd_dom_sf"/>
</dbReference>
<dbReference type="RefSeq" id="XP_046065290.1">
    <property type="nucleotide sequence ID" value="XM_046222363.1"/>
</dbReference>
<dbReference type="GO" id="GO:0016491">
    <property type="term" value="F:oxidoreductase activity"/>
    <property type="evidence" value="ECO:0007669"/>
    <property type="project" value="UniProtKB-KW"/>
</dbReference>
<evidence type="ECO:0000256" key="2">
    <source>
        <dbReference type="ARBA" id="ARBA00022857"/>
    </source>
</evidence>
<evidence type="ECO:0000256" key="3">
    <source>
        <dbReference type="ARBA" id="ARBA00023002"/>
    </source>
</evidence>
<dbReference type="EMBL" id="JAJTJA010000017">
    <property type="protein sequence ID" value="KAH8688818.1"/>
    <property type="molecule type" value="Genomic_DNA"/>
</dbReference>
<evidence type="ECO:0000313" key="4">
    <source>
        <dbReference type="EMBL" id="KAH8688818.1"/>
    </source>
</evidence>
<comment type="caution">
    <text evidence="4">The sequence shown here is derived from an EMBL/GenBank/DDBJ whole genome shotgun (WGS) entry which is preliminary data.</text>
</comment>
<dbReference type="PANTHER" id="PTHR24320">
    <property type="entry name" value="RETINOL DEHYDROGENASE"/>
    <property type="match status" value="1"/>
</dbReference>
<protein>
    <submittedName>
        <fullName evidence="4">Uncharacterized protein</fullName>
    </submittedName>
</protein>
<keyword evidence="3" id="KW-0560">Oxidoreductase</keyword>
<dbReference type="PANTHER" id="PTHR24320:SF236">
    <property type="entry name" value="SHORT-CHAIN DEHYDROGENASE-RELATED"/>
    <property type="match status" value="1"/>
</dbReference>
<dbReference type="Proteomes" id="UP001201262">
    <property type="component" value="Unassembled WGS sequence"/>
</dbReference>
<organism evidence="4 5">
    <name type="scientific">Talaromyces proteolyticus</name>
    <dbReference type="NCBI Taxonomy" id="1131652"/>
    <lineage>
        <taxon>Eukaryota</taxon>
        <taxon>Fungi</taxon>
        <taxon>Dikarya</taxon>
        <taxon>Ascomycota</taxon>
        <taxon>Pezizomycotina</taxon>
        <taxon>Eurotiomycetes</taxon>
        <taxon>Eurotiomycetidae</taxon>
        <taxon>Eurotiales</taxon>
        <taxon>Trichocomaceae</taxon>
        <taxon>Talaromyces</taxon>
        <taxon>Talaromyces sect. Bacilispori</taxon>
    </lineage>
</organism>
<dbReference type="SUPFAM" id="SSF51735">
    <property type="entry name" value="NAD(P)-binding Rossmann-fold domains"/>
    <property type="match status" value="1"/>
</dbReference>
<dbReference type="Gene3D" id="3.40.50.720">
    <property type="entry name" value="NAD(P)-binding Rossmann-like Domain"/>
    <property type="match status" value="1"/>
</dbReference>
<accession>A0AAD4PTJ2</accession>
<dbReference type="InterPro" id="IPR002347">
    <property type="entry name" value="SDR_fam"/>
</dbReference>
<reference evidence="4" key="1">
    <citation type="submission" date="2021-12" db="EMBL/GenBank/DDBJ databases">
        <title>Convergent genome expansion in fungi linked to evolution of root-endophyte symbiosis.</title>
        <authorList>
            <consortium name="DOE Joint Genome Institute"/>
            <person name="Ke Y.-H."/>
            <person name="Bonito G."/>
            <person name="Liao H.-L."/>
            <person name="Looney B."/>
            <person name="Rojas-Flechas A."/>
            <person name="Nash J."/>
            <person name="Hameed K."/>
            <person name="Schadt C."/>
            <person name="Martin F."/>
            <person name="Crous P.W."/>
            <person name="Miettinen O."/>
            <person name="Magnuson J.K."/>
            <person name="Labbe J."/>
            <person name="Jacobson D."/>
            <person name="Doktycz M.J."/>
            <person name="Veneault-Fourrey C."/>
            <person name="Kuo A."/>
            <person name="Mondo S."/>
            <person name="Calhoun S."/>
            <person name="Riley R."/>
            <person name="Ohm R."/>
            <person name="LaButti K."/>
            <person name="Andreopoulos B."/>
            <person name="Pangilinan J."/>
            <person name="Nolan M."/>
            <person name="Tritt A."/>
            <person name="Clum A."/>
            <person name="Lipzen A."/>
            <person name="Daum C."/>
            <person name="Barry K."/>
            <person name="Grigoriev I.V."/>
            <person name="Vilgalys R."/>
        </authorList>
    </citation>
    <scope>NUCLEOTIDE SEQUENCE</scope>
    <source>
        <strain evidence="4">PMI_201</strain>
    </source>
</reference>
<gene>
    <name evidence="4" type="ORF">BGW36DRAFT_466852</name>
</gene>
<evidence type="ECO:0000256" key="1">
    <source>
        <dbReference type="ARBA" id="ARBA00006484"/>
    </source>
</evidence>
<proteinExistence type="inferred from homology"/>
<comment type="similarity">
    <text evidence="1">Belongs to the short-chain dehydrogenases/reductases (SDR) family.</text>
</comment>
<dbReference type="AlphaFoldDB" id="A0AAD4PTJ2"/>
<keyword evidence="5" id="KW-1185">Reference proteome</keyword>
<evidence type="ECO:0000313" key="5">
    <source>
        <dbReference type="Proteomes" id="UP001201262"/>
    </source>
</evidence>
<dbReference type="Pfam" id="PF00106">
    <property type="entry name" value="adh_short"/>
    <property type="match status" value="1"/>
</dbReference>